<dbReference type="Gene3D" id="3.40.50.300">
    <property type="entry name" value="P-loop containing nucleotide triphosphate hydrolases"/>
    <property type="match status" value="1"/>
</dbReference>
<dbReference type="SUPFAM" id="SSF52540">
    <property type="entry name" value="P-loop containing nucleoside triphosphate hydrolases"/>
    <property type="match status" value="1"/>
</dbReference>
<dbReference type="InterPro" id="IPR048809">
    <property type="entry name" value="GspA_C39-like"/>
</dbReference>
<accession>A0ABQ6C5K1</accession>
<dbReference type="EMBL" id="BSPB01000004">
    <property type="protein sequence ID" value="GLS13467.1"/>
    <property type="molecule type" value="Genomic_DNA"/>
</dbReference>
<dbReference type="InterPro" id="IPR027417">
    <property type="entry name" value="P-loop_NTPase"/>
</dbReference>
<name>A0ABQ6C5K1_9BURK</name>
<reference evidence="3" key="1">
    <citation type="journal article" date="2019" name="Int. J. Syst. Evol. Microbiol.">
        <title>The Global Catalogue of Microorganisms (GCM) 10K type strain sequencing project: providing services to taxonomists for standard genome sequencing and annotation.</title>
        <authorList>
            <consortium name="The Broad Institute Genomics Platform"/>
            <consortium name="The Broad Institute Genome Sequencing Center for Infectious Disease"/>
            <person name="Wu L."/>
            <person name="Ma J."/>
        </authorList>
    </citation>
    <scope>NUCLEOTIDE SEQUENCE [LARGE SCALE GENOMIC DNA]</scope>
    <source>
        <strain evidence="3">NBRC 109341</strain>
    </source>
</reference>
<evidence type="ECO:0000313" key="2">
    <source>
        <dbReference type="EMBL" id="GLS13467.1"/>
    </source>
</evidence>
<feature type="domain" description="AAA+ ATPase" evidence="1">
    <location>
        <begin position="46"/>
        <end position="195"/>
    </location>
</feature>
<dbReference type="PANTHER" id="PTHR35894">
    <property type="entry name" value="GENERAL SECRETION PATHWAY PROTEIN A-RELATED"/>
    <property type="match status" value="1"/>
</dbReference>
<dbReference type="InterPro" id="IPR052026">
    <property type="entry name" value="ExeA_AAA_ATPase_DNA-bind"/>
</dbReference>
<dbReference type="Pfam" id="PF13401">
    <property type="entry name" value="AAA_22"/>
    <property type="match status" value="1"/>
</dbReference>
<dbReference type="SMART" id="SM00382">
    <property type="entry name" value="AAA"/>
    <property type="match status" value="1"/>
</dbReference>
<dbReference type="SUPFAM" id="SSF47090">
    <property type="entry name" value="PGBD-like"/>
    <property type="match status" value="1"/>
</dbReference>
<dbReference type="Gene3D" id="3.90.70.10">
    <property type="entry name" value="Cysteine proteinases"/>
    <property type="match status" value="1"/>
</dbReference>
<comment type="caution">
    <text evidence="2">The sequence shown here is derived from an EMBL/GenBank/DDBJ whole genome shotgun (WGS) entry which is preliminary data.</text>
</comment>
<keyword evidence="3" id="KW-1185">Reference proteome</keyword>
<dbReference type="InterPro" id="IPR003593">
    <property type="entry name" value="AAA+_ATPase"/>
</dbReference>
<gene>
    <name evidence="2" type="primary">gspA</name>
    <name evidence="2" type="ORF">GCM10007935_08960</name>
</gene>
<dbReference type="Proteomes" id="UP001156903">
    <property type="component" value="Unassembled WGS sequence"/>
</dbReference>
<dbReference type="InterPro" id="IPR049945">
    <property type="entry name" value="AAA_22"/>
</dbReference>
<dbReference type="Pfam" id="PF21327">
    <property type="entry name" value="GspA_C39-like"/>
    <property type="match status" value="1"/>
</dbReference>
<dbReference type="CDD" id="cd00009">
    <property type="entry name" value="AAA"/>
    <property type="match status" value="1"/>
</dbReference>
<proteinExistence type="predicted"/>
<protein>
    <submittedName>
        <fullName evidence="2">ATPase AAA</fullName>
    </submittedName>
</protein>
<evidence type="ECO:0000259" key="1">
    <source>
        <dbReference type="SMART" id="SM00382"/>
    </source>
</evidence>
<dbReference type="PANTHER" id="PTHR35894:SF1">
    <property type="entry name" value="PHOSPHORIBULOKINASE _ URIDINE KINASE FAMILY"/>
    <property type="match status" value="1"/>
</dbReference>
<evidence type="ECO:0000313" key="3">
    <source>
        <dbReference type="Proteomes" id="UP001156903"/>
    </source>
</evidence>
<organism evidence="2 3">
    <name type="scientific">Hydrogenophaga electricum</name>
    <dbReference type="NCBI Taxonomy" id="1230953"/>
    <lineage>
        <taxon>Bacteria</taxon>
        <taxon>Pseudomonadati</taxon>
        <taxon>Pseudomonadota</taxon>
        <taxon>Betaproteobacteria</taxon>
        <taxon>Burkholderiales</taxon>
        <taxon>Comamonadaceae</taxon>
        <taxon>Hydrogenophaga</taxon>
    </lineage>
</organism>
<sequence length="548" mass="58929">MLRAMYASFFGLRQTPFSIAPDPRYLYLSERHREALAHLLYGVQGGGGFVLLTGEIGAGKTTVCRAFLEQMPATCQVAYIFNPRLTVHELLQTVCEEFGVDTSAADASPAPGVKTPVDRLNAFLLQAHAAGKQAVLIIDEAQNLAPDVLEQLRLLTNLETSERKLLQIVLIGQPELRELLARPELEQLAQRVIARFHLGALTADETARYVQHRLQVAGLQGEGPFTAAALRRIHTLTGGVPRRINLLCDRALLGAYGNGLRQIGDEVIERAAREVTGDPAPAAAEPRSAARDRWWPLAWGLAGTALGAAGVLAFWQPWAQPAPARSEFAATSPDAGVLPAAPTAAAQVPQPVQTGLPATGEALPSEDAAWQALARQWGQDIPADNPCAAALQQQLQCYRTPRMTTHGLQALDRPAILTLRPAGQAAAWVLLVGASPDDVLLQAGERRWRVPAASLAAVWQGEYATLWRLPPGQTGRLVDGWRGPAAPWLEAQLDRLQQRGETAGDTPQARLQAFQTRRGIPADGLAGPVTLMQINRAAGVDEPRLGPA</sequence>
<dbReference type="InterPro" id="IPR036365">
    <property type="entry name" value="PGBD-like_sf"/>
</dbReference>